<protein>
    <submittedName>
        <fullName evidence="1">Uncharacterized protein</fullName>
    </submittedName>
</protein>
<reference evidence="1 2" key="1">
    <citation type="submission" date="2018-02" db="EMBL/GenBank/DDBJ databases">
        <title>The genomes of Aspergillus section Nigri reveals drivers in fungal speciation.</title>
        <authorList>
            <consortium name="DOE Joint Genome Institute"/>
            <person name="Vesth T.C."/>
            <person name="Nybo J."/>
            <person name="Theobald S."/>
            <person name="Brandl J."/>
            <person name="Frisvad J.C."/>
            <person name="Nielsen K.F."/>
            <person name="Lyhne E.K."/>
            <person name="Kogle M.E."/>
            <person name="Kuo A."/>
            <person name="Riley R."/>
            <person name="Clum A."/>
            <person name="Nolan M."/>
            <person name="Lipzen A."/>
            <person name="Salamov A."/>
            <person name="Henrissat B."/>
            <person name="Wiebenga A."/>
            <person name="De vries R.P."/>
            <person name="Grigoriev I.V."/>
            <person name="Mortensen U.H."/>
            <person name="Andersen M.R."/>
            <person name="Baker S.E."/>
        </authorList>
    </citation>
    <scope>NUCLEOTIDE SEQUENCE [LARGE SCALE GENOMIC DNA]</scope>
    <source>
        <strain evidence="1 2">CBS 707.79</strain>
    </source>
</reference>
<dbReference type="VEuPathDB" id="FungiDB:BO71DRAFT_30460"/>
<keyword evidence="2" id="KW-1185">Reference proteome</keyword>
<evidence type="ECO:0000313" key="1">
    <source>
        <dbReference type="EMBL" id="PYH92205.1"/>
    </source>
</evidence>
<organism evidence="1 2">
    <name type="scientific">Aspergillus ellipticus CBS 707.79</name>
    <dbReference type="NCBI Taxonomy" id="1448320"/>
    <lineage>
        <taxon>Eukaryota</taxon>
        <taxon>Fungi</taxon>
        <taxon>Dikarya</taxon>
        <taxon>Ascomycota</taxon>
        <taxon>Pezizomycotina</taxon>
        <taxon>Eurotiomycetes</taxon>
        <taxon>Eurotiomycetidae</taxon>
        <taxon>Eurotiales</taxon>
        <taxon>Aspergillaceae</taxon>
        <taxon>Aspergillus</taxon>
        <taxon>Aspergillus subgen. Circumdati</taxon>
    </lineage>
</organism>
<sequence>MHLRWGWFAAWPGCLFFGGGDDRRASRTAPTFPFKESQLMLLQCPRFLSKPRHAKHPHRRWNAAAGIGGCHFRFRIETSVNTTTHLPRAHDGERWESGSLWTNSGPWTWSIHRSKGLDDL</sequence>
<name>A0A319D408_9EURO</name>
<dbReference type="Proteomes" id="UP000247810">
    <property type="component" value="Unassembled WGS sequence"/>
</dbReference>
<accession>A0A319D408</accession>
<dbReference type="AlphaFoldDB" id="A0A319D408"/>
<evidence type="ECO:0000313" key="2">
    <source>
        <dbReference type="Proteomes" id="UP000247810"/>
    </source>
</evidence>
<proteinExistence type="predicted"/>
<gene>
    <name evidence="1" type="ORF">BO71DRAFT_30460</name>
</gene>
<dbReference type="EMBL" id="KZ825923">
    <property type="protein sequence ID" value="PYH92205.1"/>
    <property type="molecule type" value="Genomic_DNA"/>
</dbReference>